<keyword evidence="2" id="KW-1185">Reference proteome</keyword>
<name>A0AAN8YNI8_SOLBU</name>
<dbReference type="AlphaFoldDB" id="A0AAN8YNI8"/>
<dbReference type="Proteomes" id="UP001371456">
    <property type="component" value="Unassembled WGS sequence"/>
</dbReference>
<gene>
    <name evidence="1" type="ORF">RDI58_008841</name>
</gene>
<proteinExistence type="predicted"/>
<sequence length="188" mass="21821">MPSCKAIFLHEGISDHCPAKITLPNSLTIKRSFQFCNVWAQHPQLFTIVKEGWGVNIEGCMMYKVVRRLKLLKRRLKGLYPEAFSNIVAEANTDRDTLRKAQEALHSCPIDEAHQQLKYEAYHKFQNSSYLAEVFLQQRSKATWIRLGDDNTRYFYSIIKHKKEIMFKINRNRSLGPNGFGSGFYISS</sequence>
<protein>
    <submittedName>
        <fullName evidence="1">Uncharacterized protein</fullName>
    </submittedName>
</protein>
<evidence type="ECO:0000313" key="2">
    <source>
        <dbReference type="Proteomes" id="UP001371456"/>
    </source>
</evidence>
<reference evidence="1 2" key="1">
    <citation type="submission" date="2024-02" db="EMBL/GenBank/DDBJ databases">
        <title>de novo genome assembly of Solanum bulbocastanum strain 11H21.</title>
        <authorList>
            <person name="Hosaka A.J."/>
        </authorList>
    </citation>
    <scope>NUCLEOTIDE SEQUENCE [LARGE SCALE GENOMIC DNA]</scope>
    <source>
        <tissue evidence="1">Young leaves</tissue>
    </source>
</reference>
<evidence type="ECO:0000313" key="1">
    <source>
        <dbReference type="EMBL" id="KAK6795388.1"/>
    </source>
</evidence>
<organism evidence="1 2">
    <name type="scientific">Solanum bulbocastanum</name>
    <name type="common">Wild potato</name>
    <dbReference type="NCBI Taxonomy" id="147425"/>
    <lineage>
        <taxon>Eukaryota</taxon>
        <taxon>Viridiplantae</taxon>
        <taxon>Streptophyta</taxon>
        <taxon>Embryophyta</taxon>
        <taxon>Tracheophyta</taxon>
        <taxon>Spermatophyta</taxon>
        <taxon>Magnoliopsida</taxon>
        <taxon>eudicotyledons</taxon>
        <taxon>Gunneridae</taxon>
        <taxon>Pentapetalae</taxon>
        <taxon>asterids</taxon>
        <taxon>lamiids</taxon>
        <taxon>Solanales</taxon>
        <taxon>Solanaceae</taxon>
        <taxon>Solanoideae</taxon>
        <taxon>Solaneae</taxon>
        <taxon>Solanum</taxon>
    </lineage>
</organism>
<comment type="caution">
    <text evidence="1">The sequence shown here is derived from an EMBL/GenBank/DDBJ whole genome shotgun (WGS) entry which is preliminary data.</text>
</comment>
<dbReference type="EMBL" id="JBANQN010000003">
    <property type="protein sequence ID" value="KAK6795388.1"/>
    <property type="molecule type" value="Genomic_DNA"/>
</dbReference>
<accession>A0AAN8YNI8</accession>